<gene>
    <name evidence="1" type="ORF">L195_g054050</name>
</gene>
<accession>A0A2K3KDZ6</accession>
<dbReference type="EMBL" id="ASHM01093211">
    <property type="protein sequence ID" value="PNX64498.1"/>
    <property type="molecule type" value="Genomic_DNA"/>
</dbReference>
<reference evidence="1 2" key="2">
    <citation type="journal article" date="2017" name="Front. Plant Sci.">
        <title>Gene Classification and Mining of Molecular Markers Useful in Red Clover (Trifolium pratense) Breeding.</title>
        <authorList>
            <person name="Istvanek J."/>
            <person name="Dluhosova J."/>
            <person name="Dluhos P."/>
            <person name="Patkova L."/>
            <person name="Nedelnik J."/>
            <person name="Repkova J."/>
        </authorList>
    </citation>
    <scope>NUCLEOTIDE SEQUENCE [LARGE SCALE GENOMIC DNA]</scope>
    <source>
        <strain evidence="2">cv. Tatra</strain>
        <tissue evidence="1">Young leaves</tissue>
    </source>
</reference>
<dbReference type="AlphaFoldDB" id="A0A2K3KDZ6"/>
<name>A0A2K3KDZ6_TRIPR</name>
<comment type="caution">
    <text evidence="1">The sequence shown here is derived from an EMBL/GenBank/DDBJ whole genome shotgun (WGS) entry which is preliminary data.</text>
</comment>
<proteinExistence type="predicted"/>
<feature type="non-terminal residue" evidence="1">
    <location>
        <position position="1"/>
    </location>
</feature>
<protein>
    <submittedName>
        <fullName evidence="1">Uncharacterized protein</fullName>
    </submittedName>
</protein>
<sequence>RSPREVAVGIPSIHDMSARWVLSRLYKLADLYFERLSSAQNK</sequence>
<reference evidence="1 2" key="1">
    <citation type="journal article" date="2014" name="Am. J. Bot.">
        <title>Genome assembly and annotation for red clover (Trifolium pratense; Fabaceae).</title>
        <authorList>
            <person name="Istvanek J."/>
            <person name="Jaros M."/>
            <person name="Krenek A."/>
            <person name="Repkova J."/>
        </authorList>
    </citation>
    <scope>NUCLEOTIDE SEQUENCE [LARGE SCALE GENOMIC DNA]</scope>
    <source>
        <strain evidence="2">cv. Tatra</strain>
        <tissue evidence="1">Young leaves</tissue>
    </source>
</reference>
<organism evidence="1 2">
    <name type="scientific">Trifolium pratense</name>
    <name type="common">Red clover</name>
    <dbReference type="NCBI Taxonomy" id="57577"/>
    <lineage>
        <taxon>Eukaryota</taxon>
        <taxon>Viridiplantae</taxon>
        <taxon>Streptophyta</taxon>
        <taxon>Embryophyta</taxon>
        <taxon>Tracheophyta</taxon>
        <taxon>Spermatophyta</taxon>
        <taxon>Magnoliopsida</taxon>
        <taxon>eudicotyledons</taxon>
        <taxon>Gunneridae</taxon>
        <taxon>Pentapetalae</taxon>
        <taxon>rosids</taxon>
        <taxon>fabids</taxon>
        <taxon>Fabales</taxon>
        <taxon>Fabaceae</taxon>
        <taxon>Papilionoideae</taxon>
        <taxon>50 kb inversion clade</taxon>
        <taxon>NPAAA clade</taxon>
        <taxon>Hologalegina</taxon>
        <taxon>IRL clade</taxon>
        <taxon>Trifolieae</taxon>
        <taxon>Trifolium</taxon>
    </lineage>
</organism>
<evidence type="ECO:0000313" key="2">
    <source>
        <dbReference type="Proteomes" id="UP000236291"/>
    </source>
</evidence>
<evidence type="ECO:0000313" key="1">
    <source>
        <dbReference type="EMBL" id="PNX64498.1"/>
    </source>
</evidence>
<dbReference type="Proteomes" id="UP000236291">
    <property type="component" value="Unassembled WGS sequence"/>
</dbReference>